<dbReference type="GO" id="GO:0005634">
    <property type="term" value="C:nucleus"/>
    <property type="evidence" value="ECO:0007669"/>
    <property type="project" value="UniProtKB-SubCell"/>
</dbReference>
<dbReference type="SUPFAM" id="SSF54791">
    <property type="entry name" value="Eukaryotic type KH-domain (KH-domain type I)"/>
    <property type="match status" value="1"/>
</dbReference>
<feature type="domain" description="WWE" evidence="9">
    <location>
        <begin position="275"/>
        <end position="360"/>
    </location>
</feature>
<dbReference type="InterPro" id="IPR004088">
    <property type="entry name" value="KH_dom_type_1"/>
</dbReference>
<dbReference type="InterPro" id="IPR012317">
    <property type="entry name" value="Poly(ADP-ribose)pol_cat_dom"/>
</dbReference>
<dbReference type="InterPro" id="IPR036612">
    <property type="entry name" value="KH_dom_type_1_sf"/>
</dbReference>
<reference evidence="11 12" key="1">
    <citation type="journal article" date="2013" name="Genome Biol.">
        <title>Genome of Acanthamoeba castellanii highlights extensive lateral gene transfer and early evolution of tyrosine kinase signaling.</title>
        <authorList>
            <person name="Clarke M."/>
            <person name="Lohan A.J."/>
            <person name="Liu B."/>
            <person name="Lagkouvardos I."/>
            <person name="Roy S."/>
            <person name="Zafar N."/>
            <person name="Bertelli C."/>
            <person name="Schilde C."/>
            <person name="Kianianmomeni A."/>
            <person name="Burglin T.R."/>
            <person name="Frech C."/>
            <person name="Turcotte B."/>
            <person name="Kopec K.O."/>
            <person name="Synnott J.M."/>
            <person name="Choo C."/>
            <person name="Paponov I."/>
            <person name="Finkler A."/>
            <person name="Soon Heng Tan C."/>
            <person name="Hutchins A.P."/>
            <person name="Weinmeier T."/>
            <person name="Rattei T."/>
            <person name="Chu J.S."/>
            <person name="Gimenez G."/>
            <person name="Irimia M."/>
            <person name="Rigden D.J."/>
            <person name="Fitzpatrick D.A."/>
            <person name="Lorenzo-Morales J."/>
            <person name="Bateman A."/>
            <person name="Chiu C.H."/>
            <person name="Tang P."/>
            <person name="Hegemann P."/>
            <person name="Fromm H."/>
            <person name="Raoult D."/>
            <person name="Greub G."/>
            <person name="Miranda-Saavedra D."/>
            <person name="Chen N."/>
            <person name="Nash P."/>
            <person name="Ginger M.L."/>
            <person name="Horn M."/>
            <person name="Schaap P."/>
            <person name="Caler L."/>
            <person name="Loftus B."/>
        </authorList>
    </citation>
    <scope>NUCLEOTIDE SEQUENCE [LARGE SCALE GENOMIC DNA]</scope>
    <source>
        <strain evidence="11 12">Neff</strain>
    </source>
</reference>
<dbReference type="GO" id="GO:0003950">
    <property type="term" value="F:NAD+ poly-ADP-ribosyltransferase activity"/>
    <property type="evidence" value="ECO:0007669"/>
    <property type="project" value="UniProtKB-UniRule"/>
</dbReference>
<comment type="subcellular location">
    <subcellularLocation>
        <location evidence="1">Nucleus</location>
    </subcellularLocation>
</comment>
<evidence type="ECO:0000256" key="3">
    <source>
        <dbReference type="ARBA" id="ARBA00022679"/>
    </source>
</evidence>
<dbReference type="Gene3D" id="3.90.228.10">
    <property type="match status" value="1"/>
</dbReference>
<dbReference type="InterPro" id="IPR004170">
    <property type="entry name" value="WWE_dom"/>
</dbReference>
<evidence type="ECO:0000256" key="1">
    <source>
        <dbReference type="ARBA" id="ARBA00004123"/>
    </source>
</evidence>
<dbReference type="GO" id="GO:0003723">
    <property type="term" value="F:RNA binding"/>
    <property type="evidence" value="ECO:0007669"/>
    <property type="project" value="UniProtKB-UniRule"/>
</dbReference>
<dbReference type="SUPFAM" id="SSF56399">
    <property type="entry name" value="ADP-ribosylation"/>
    <property type="match status" value="1"/>
</dbReference>
<keyword evidence="4 7" id="KW-0520">NAD</keyword>
<evidence type="ECO:0000256" key="5">
    <source>
        <dbReference type="ARBA" id="ARBA00023242"/>
    </source>
</evidence>
<dbReference type="GO" id="GO:0005737">
    <property type="term" value="C:cytoplasm"/>
    <property type="evidence" value="ECO:0007669"/>
    <property type="project" value="TreeGrafter"/>
</dbReference>
<feature type="domain" description="PARP catalytic" evidence="10">
    <location>
        <begin position="378"/>
        <end position="598"/>
    </location>
</feature>
<evidence type="ECO:0000256" key="7">
    <source>
        <dbReference type="RuleBase" id="RU362114"/>
    </source>
</evidence>
<dbReference type="Pfam" id="PF00644">
    <property type="entry name" value="PARP"/>
    <property type="match status" value="1"/>
</dbReference>
<dbReference type="InterPro" id="IPR052056">
    <property type="entry name" value="Mono-ARTD/PARP"/>
</dbReference>
<dbReference type="RefSeq" id="XP_004356827.1">
    <property type="nucleotide sequence ID" value="XM_004356774.1"/>
</dbReference>
<sequence length="729" mass="80665">MKRQGHGKAGKGGRQWNERLFVGQDKVAIFGANTGCWWWLIRDCPGLTHAHAVASKGEVKLTASSQEALGAAVIRVWEIASTMEHTTIAIQSAQADELSQQRHRKLKQVQATSGAWVHLDPHCVLHIIGLKKHVLKAKQLVERMLTTTVTRELGSLASLVVGPDGATAQAISDSSGAELWVSDSGLLTITGSEAAVALALKQVADVTASVNGARRSLRPKRRARHRKLKQLPLKPRLLFLPLPQKRPRLLLRHRLQLRPRLRLWLRLRLRLLFKLLVAPVHKADKPKVRWLWQGDQGEWTQYPREHEKELERNYSQLVHNEAATILHFTADRFSYRVKRTRRGHLVQINQQTRTERAVKRKDEAAEAKKQTMLTSSKQPWYWRMPHHDDHEAKRFQLAPTHALYRKVHRKFYKDPSNNKYNIVAVEFIQCPRRWRAYSFHRQQYLDAGGRADIRYERPLWHGTALENVSKIAVQGFLRQFGQRQAYGDGVYFAVNAAYSANQAYSVPDSQGLQYMFLCKVIVGEYCIGSPGMQIPPPKKSNKNETYDSLVDCEDDPTMFVISRDDHAYAEFVVTFQVKATTTNHHPTRTHFVRPAAAPAPAAPALAARAPAPASATSAAPSTATTIGSAGATAVTAPSTPLSRPLHNPSSTPSSSTSYSPLFSSSPLRTVSGGSPYGSGHGISSPSMSSSSAPAPTYAARTPAPTSAPAPSSPTPSSTAPKPTPGCLLM</sequence>
<evidence type="ECO:0000313" key="11">
    <source>
        <dbReference type="EMBL" id="ELR24927.1"/>
    </source>
</evidence>
<dbReference type="SMART" id="SM00322">
    <property type="entry name" value="KH"/>
    <property type="match status" value="1"/>
</dbReference>
<keyword evidence="5" id="KW-0539">Nucleus</keyword>
<dbReference type="PROSITE" id="PS51059">
    <property type="entry name" value="PARP_CATALYTIC"/>
    <property type="match status" value="1"/>
</dbReference>
<evidence type="ECO:0000256" key="4">
    <source>
        <dbReference type="ARBA" id="ARBA00023027"/>
    </source>
</evidence>
<keyword evidence="6" id="KW-0694">RNA-binding</keyword>
<dbReference type="EC" id="2.4.2.-" evidence="7"/>
<dbReference type="Proteomes" id="UP000011083">
    <property type="component" value="Unassembled WGS sequence"/>
</dbReference>
<dbReference type="InterPro" id="IPR037197">
    <property type="entry name" value="WWE_dom_sf"/>
</dbReference>
<dbReference type="PROSITE" id="PS50918">
    <property type="entry name" value="WWE"/>
    <property type="match status" value="1"/>
</dbReference>
<dbReference type="EMBL" id="KB007811">
    <property type="protein sequence ID" value="ELR24927.1"/>
    <property type="molecule type" value="Genomic_DNA"/>
</dbReference>
<evidence type="ECO:0000256" key="2">
    <source>
        <dbReference type="ARBA" id="ARBA00022676"/>
    </source>
</evidence>
<name>L8HI82_ACACF</name>
<feature type="compositionally biased region" description="Low complexity" evidence="8">
    <location>
        <begin position="603"/>
        <end position="636"/>
    </location>
</feature>
<organism evidence="11 12">
    <name type="scientific">Acanthamoeba castellanii (strain ATCC 30010 / Neff)</name>
    <dbReference type="NCBI Taxonomy" id="1257118"/>
    <lineage>
        <taxon>Eukaryota</taxon>
        <taxon>Amoebozoa</taxon>
        <taxon>Discosea</taxon>
        <taxon>Longamoebia</taxon>
        <taxon>Centramoebida</taxon>
        <taxon>Acanthamoebidae</taxon>
        <taxon>Acanthamoeba</taxon>
    </lineage>
</organism>
<dbReference type="PANTHER" id="PTHR14453">
    <property type="entry name" value="PARP/ZINC FINGER CCCH TYPE DOMAIN CONTAINING PROTEIN"/>
    <property type="match status" value="1"/>
</dbReference>
<keyword evidence="3 7" id="KW-0808">Transferase</keyword>
<feature type="compositionally biased region" description="Low complexity" evidence="8">
    <location>
        <begin position="648"/>
        <end position="667"/>
    </location>
</feature>
<accession>L8HI82</accession>
<dbReference type="Gene3D" id="3.30.720.50">
    <property type="match status" value="1"/>
</dbReference>
<dbReference type="KEGG" id="acan:ACA1_176050"/>
<keyword evidence="2 7" id="KW-0328">Glycosyltransferase</keyword>
<proteinExistence type="predicted"/>
<feature type="compositionally biased region" description="Low complexity" evidence="8">
    <location>
        <begin position="683"/>
        <end position="704"/>
    </location>
</feature>
<dbReference type="VEuPathDB" id="AmoebaDB:ACA1_176050"/>
<evidence type="ECO:0000259" key="10">
    <source>
        <dbReference type="PROSITE" id="PS51059"/>
    </source>
</evidence>
<dbReference type="SUPFAM" id="SSF117839">
    <property type="entry name" value="WWE domain"/>
    <property type="match status" value="1"/>
</dbReference>
<dbReference type="GO" id="GO:0003714">
    <property type="term" value="F:transcription corepressor activity"/>
    <property type="evidence" value="ECO:0007669"/>
    <property type="project" value="TreeGrafter"/>
</dbReference>
<dbReference type="PROSITE" id="PS50084">
    <property type="entry name" value="KH_TYPE_1"/>
    <property type="match status" value="1"/>
</dbReference>
<dbReference type="Pfam" id="PF00013">
    <property type="entry name" value="KH_1"/>
    <property type="match status" value="1"/>
</dbReference>
<gene>
    <name evidence="11" type="ORF">ACA1_176050</name>
</gene>
<keyword evidence="12" id="KW-1185">Reference proteome</keyword>
<feature type="region of interest" description="Disordered" evidence="8">
    <location>
        <begin position="603"/>
        <end position="729"/>
    </location>
</feature>
<dbReference type="OrthoDB" id="6133115at2759"/>
<dbReference type="GeneID" id="14925962"/>
<dbReference type="GO" id="GO:0010629">
    <property type="term" value="P:negative regulation of gene expression"/>
    <property type="evidence" value="ECO:0007669"/>
    <property type="project" value="TreeGrafter"/>
</dbReference>
<evidence type="ECO:0000256" key="6">
    <source>
        <dbReference type="PROSITE-ProRule" id="PRU00117"/>
    </source>
</evidence>
<dbReference type="InterPro" id="IPR004087">
    <property type="entry name" value="KH_dom"/>
</dbReference>
<dbReference type="PANTHER" id="PTHR14453:SF67">
    <property type="entry name" value="POLY [ADP-RIBOSE] POLYMERASE"/>
    <property type="match status" value="1"/>
</dbReference>
<protein>
    <recommendedName>
        <fullName evidence="7">Poly [ADP-ribose] polymerase</fullName>
        <shortName evidence="7">PARP</shortName>
        <ecNumber evidence="7">2.4.2.-</ecNumber>
    </recommendedName>
</protein>
<dbReference type="Pfam" id="PF02825">
    <property type="entry name" value="WWE"/>
    <property type="match status" value="1"/>
</dbReference>
<dbReference type="AlphaFoldDB" id="L8HI82"/>
<evidence type="ECO:0000256" key="8">
    <source>
        <dbReference type="SAM" id="MobiDB-lite"/>
    </source>
</evidence>
<evidence type="ECO:0000259" key="9">
    <source>
        <dbReference type="PROSITE" id="PS50918"/>
    </source>
</evidence>
<evidence type="ECO:0000313" key="12">
    <source>
        <dbReference type="Proteomes" id="UP000011083"/>
    </source>
</evidence>